<accession>A0A2Z7C034</accession>
<name>A0A2Z7C034_9LAMI</name>
<dbReference type="Proteomes" id="UP000250235">
    <property type="component" value="Unassembled WGS sequence"/>
</dbReference>
<dbReference type="EMBL" id="KV002542">
    <property type="protein sequence ID" value="KZV37635.1"/>
    <property type="molecule type" value="Genomic_DNA"/>
</dbReference>
<evidence type="ECO:0000313" key="1">
    <source>
        <dbReference type="EMBL" id="KZV37635.1"/>
    </source>
</evidence>
<reference evidence="1 2" key="1">
    <citation type="journal article" date="2015" name="Proc. Natl. Acad. Sci. U.S.A.">
        <title>The resurrection genome of Boea hygrometrica: A blueprint for survival of dehydration.</title>
        <authorList>
            <person name="Xiao L."/>
            <person name="Yang G."/>
            <person name="Zhang L."/>
            <person name="Yang X."/>
            <person name="Zhao S."/>
            <person name="Ji Z."/>
            <person name="Zhou Q."/>
            <person name="Hu M."/>
            <person name="Wang Y."/>
            <person name="Chen M."/>
            <person name="Xu Y."/>
            <person name="Jin H."/>
            <person name="Xiao X."/>
            <person name="Hu G."/>
            <person name="Bao F."/>
            <person name="Hu Y."/>
            <person name="Wan P."/>
            <person name="Li L."/>
            <person name="Deng X."/>
            <person name="Kuang T."/>
            <person name="Xiang C."/>
            <person name="Zhu J.K."/>
            <person name="Oliver M.J."/>
            <person name="He Y."/>
        </authorList>
    </citation>
    <scope>NUCLEOTIDE SEQUENCE [LARGE SCALE GENOMIC DNA]</scope>
    <source>
        <strain evidence="2">cv. XS01</strain>
    </source>
</reference>
<sequence>MTSANSVDGLATMTSAVTSSKSAVGSRHSAKKRWSQQEATVHQQMIFEKNQSASIRTTTHFFTFTPLAFQSLRKWYRKKHLSEGNPSPLALLPSELPIAGNWKKYATMNRLQKQILYQLGRMKVAADALLGSLSYG</sequence>
<protein>
    <submittedName>
        <fullName evidence="1">Uncharacterized protein</fullName>
    </submittedName>
</protein>
<organism evidence="1 2">
    <name type="scientific">Dorcoceras hygrometricum</name>
    <dbReference type="NCBI Taxonomy" id="472368"/>
    <lineage>
        <taxon>Eukaryota</taxon>
        <taxon>Viridiplantae</taxon>
        <taxon>Streptophyta</taxon>
        <taxon>Embryophyta</taxon>
        <taxon>Tracheophyta</taxon>
        <taxon>Spermatophyta</taxon>
        <taxon>Magnoliopsida</taxon>
        <taxon>eudicotyledons</taxon>
        <taxon>Gunneridae</taxon>
        <taxon>Pentapetalae</taxon>
        <taxon>asterids</taxon>
        <taxon>lamiids</taxon>
        <taxon>Lamiales</taxon>
        <taxon>Gesneriaceae</taxon>
        <taxon>Didymocarpoideae</taxon>
        <taxon>Trichosporeae</taxon>
        <taxon>Loxocarpinae</taxon>
        <taxon>Dorcoceras</taxon>
    </lineage>
</organism>
<keyword evidence="2" id="KW-1185">Reference proteome</keyword>
<evidence type="ECO:0000313" key="2">
    <source>
        <dbReference type="Proteomes" id="UP000250235"/>
    </source>
</evidence>
<proteinExistence type="predicted"/>
<gene>
    <name evidence="1" type="ORF">F511_30773</name>
</gene>
<dbReference type="AlphaFoldDB" id="A0A2Z7C034"/>